<evidence type="ECO:0000313" key="3">
    <source>
        <dbReference type="EMBL" id="KAK8040340.1"/>
    </source>
</evidence>
<sequence length="570" mass="63153">MRTLPVYEKDSSCTRSSSTSSASPSSASSPEVCWATSKDFEAHRAIITRLYIDEAKSLNQVSASMARDYNFRATDRMYKRRFADWNLRKNKKYTKSKPGSQTLAKVPPHNLQWTVGPTQRPPSPSFLLAPECIRLPETVLQYSRLMVLSGSSEKYLLHRPVLGGLHLQMMSVRAATQAIELKEYRLAFDILQRFFDDKVHAYELSNGNISFFVVAMLVMMRLPEDLASRVLEFISRLVTIKLPSSHPIVRAWTTILEADRQSVWDNAFYFVDKYFEVLQSAHGKSDPMLKKLAAVMCDPEMYFDHKRKGSSPSARRDSGIVGTVGTVEEERNVLPTVKRYLGEECALLHHRLVTAYAYLVAGEPSRTREIAAEVSAVCDAHHGTWHYDIINDRSMALQLRAAMREGGGSPAECRRVAAKYTQHTLDFACSMEGIVSPELTDTLQAVFQDDGRQPQSGDDQEAATIRLLGKKKMGPPRPSTTQSAPTTTAAAAVAGDSNDAKQAALAIVFQKLGISGMHTFAAIIQLQLKACKKESACCEIGNSESLRVGSAPGRVAQEVVLSSRPQHGLC</sequence>
<dbReference type="InterPro" id="IPR025676">
    <property type="entry name" value="Clr5_dom"/>
</dbReference>
<proteinExistence type="predicted"/>
<name>A0ABR1T304_9PEZI</name>
<dbReference type="Pfam" id="PF14420">
    <property type="entry name" value="Clr5"/>
    <property type="match status" value="1"/>
</dbReference>
<comment type="caution">
    <text evidence="3">The sequence shown here is derived from an EMBL/GenBank/DDBJ whole genome shotgun (WGS) entry which is preliminary data.</text>
</comment>
<accession>A0ABR1T304</accession>
<feature type="domain" description="Clr5" evidence="2">
    <location>
        <begin position="37"/>
        <end position="89"/>
    </location>
</feature>
<reference evidence="3 4" key="1">
    <citation type="submission" date="2023-01" db="EMBL/GenBank/DDBJ databases">
        <title>Analysis of 21 Apiospora genomes using comparative genomics revels a genus with tremendous synthesis potential of carbohydrate active enzymes and secondary metabolites.</title>
        <authorList>
            <person name="Sorensen T."/>
        </authorList>
    </citation>
    <scope>NUCLEOTIDE SEQUENCE [LARGE SCALE GENOMIC DNA]</scope>
    <source>
        <strain evidence="3 4">CBS 20057</strain>
    </source>
</reference>
<feature type="region of interest" description="Disordered" evidence="1">
    <location>
        <begin position="468"/>
        <end position="487"/>
    </location>
</feature>
<evidence type="ECO:0000313" key="4">
    <source>
        <dbReference type="Proteomes" id="UP001396898"/>
    </source>
</evidence>
<keyword evidence="4" id="KW-1185">Reference proteome</keyword>
<gene>
    <name evidence="3" type="ORF">PG991_000128</name>
</gene>
<evidence type="ECO:0000256" key="1">
    <source>
        <dbReference type="SAM" id="MobiDB-lite"/>
    </source>
</evidence>
<dbReference type="Proteomes" id="UP001396898">
    <property type="component" value="Unassembled WGS sequence"/>
</dbReference>
<dbReference type="EMBL" id="JAQQWI010000001">
    <property type="protein sequence ID" value="KAK8040340.1"/>
    <property type="molecule type" value="Genomic_DNA"/>
</dbReference>
<feature type="compositionally biased region" description="Low complexity" evidence="1">
    <location>
        <begin position="13"/>
        <end position="30"/>
    </location>
</feature>
<protein>
    <recommendedName>
        <fullName evidence="2">Clr5 domain-containing protein</fullName>
    </recommendedName>
</protein>
<dbReference type="PANTHER" id="PTHR38788">
    <property type="entry name" value="CLR5 DOMAIN-CONTAINING PROTEIN"/>
    <property type="match status" value="1"/>
</dbReference>
<feature type="region of interest" description="Disordered" evidence="1">
    <location>
        <begin position="1"/>
        <end position="31"/>
    </location>
</feature>
<evidence type="ECO:0000259" key="2">
    <source>
        <dbReference type="Pfam" id="PF14420"/>
    </source>
</evidence>
<organism evidence="3 4">
    <name type="scientific">Apiospora marii</name>
    <dbReference type="NCBI Taxonomy" id="335849"/>
    <lineage>
        <taxon>Eukaryota</taxon>
        <taxon>Fungi</taxon>
        <taxon>Dikarya</taxon>
        <taxon>Ascomycota</taxon>
        <taxon>Pezizomycotina</taxon>
        <taxon>Sordariomycetes</taxon>
        <taxon>Xylariomycetidae</taxon>
        <taxon>Amphisphaeriales</taxon>
        <taxon>Apiosporaceae</taxon>
        <taxon>Apiospora</taxon>
    </lineage>
</organism>
<dbReference type="PANTHER" id="PTHR38788:SF3">
    <property type="entry name" value="CLR5 DOMAIN-CONTAINING PROTEIN"/>
    <property type="match status" value="1"/>
</dbReference>